<organism evidence="6 7">
    <name type="scientific">Bacteroides ovatus</name>
    <dbReference type="NCBI Taxonomy" id="28116"/>
    <lineage>
        <taxon>Bacteria</taxon>
        <taxon>Pseudomonadati</taxon>
        <taxon>Bacteroidota</taxon>
        <taxon>Bacteroidia</taxon>
        <taxon>Bacteroidales</taxon>
        <taxon>Bacteroidaceae</taxon>
        <taxon>Bacteroides</taxon>
    </lineage>
</organism>
<accession>A0A1G8FIA4</accession>
<dbReference type="Gene3D" id="3.30.420.40">
    <property type="match status" value="2"/>
</dbReference>
<feature type="domain" description="Carbohydrate kinase FGGY C-terminal" evidence="5">
    <location>
        <begin position="276"/>
        <end position="473"/>
    </location>
</feature>
<dbReference type="InterPro" id="IPR018485">
    <property type="entry name" value="FGGY_C"/>
</dbReference>
<proteinExistence type="inferred from homology"/>
<feature type="domain" description="Carbohydrate kinase FGGY N-terminal" evidence="4">
    <location>
        <begin position="15"/>
        <end position="261"/>
    </location>
</feature>
<gene>
    <name evidence="6" type="ORF">SAMN05192582_101426</name>
</gene>
<dbReference type="InterPro" id="IPR050406">
    <property type="entry name" value="FGGY_Carb_Kinase"/>
</dbReference>
<sequence length="531" mass="57693">MKLDAKSTIEAGKAILGIELGSTRIKAVLIDQENKPIAQGSHTWENLLVDGLWTYSIEAIWSGLQDCYADLRTNVKNAYGIEIETLAAIGVSAMMHGYMPFNKKEEILVPFRTWRNTNTGRAAAALSELFVYNIPLRWSISHLYQAILDNESHVNEIDFLTTLAGYVHWQITGEKVLGIGDASGMLPIDPTTNNYSAEMVAKFNKLIAPKEYNWKLEDILPKVLSAGEKAGVLTPEGSKKLDASGHLKAGIPVCPPEGDAGTGMVATNAVKQRTGNVSAGTSSFSMIVLEKELSKPYEMIDMVTTPDGSLVAMVHCNNCTSDLNAWVNLFKEYQELLGIPVDMDEIYSKLYNIALTGDTDCGGLLSYNYISGEPVTGLADGRPLFVRSANDKFNLANFMRTHLYASVGVLKIGNDILFNEEKIKVDRITGHGGLFRTKGVGQRILAAAINSPISVMETAGEGGAWGIALLGSYLVNNEKKQSLADFLDESVFVGDAGIEVSPTPEDVAGFNTYIENYKAGLPIEEAAVNFK</sequence>
<dbReference type="SUPFAM" id="SSF53067">
    <property type="entry name" value="Actin-like ATPase domain"/>
    <property type="match status" value="2"/>
</dbReference>
<evidence type="ECO:0000259" key="4">
    <source>
        <dbReference type="Pfam" id="PF00370"/>
    </source>
</evidence>
<keyword evidence="3 6" id="KW-0418">Kinase</keyword>
<protein>
    <submittedName>
        <fullName evidence="6">Sugar (Pentulose or hexulose) kinase</fullName>
    </submittedName>
</protein>
<dbReference type="InterPro" id="IPR043129">
    <property type="entry name" value="ATPase_NBD"/>
</dbReference>
<evidence type="ECO:0000313" key="7">
    <source>
        <dbReference type="Proteomes" id="UP000181870"/>
    </source>
</evidence>
<dbReference type="Pfam" id="PF00370">
    <property type="entry name" value="FGGY_N"/>
    <property type="match status" value="1"/>
</dbReference>
<evidence type="ECO:0000313" key="6">
    <source>
        <dbReference type="EMBL" id="SDH81812.1"/>
    </source>
</evidence>
<evidence type="ECO:0000256" key="1">
    <source>
        <dbReference type="ARBA" id="ARBA00009156"/>
    </source>
</evidence>
<evidence type="ECO:0000259" key="5">
    <source>
        <dbReference type="Pfam" id="PF02782"/>
    </source>
</evidence>
<comment type="similarity">
    <text evidence="1">Belongs to the FGGY kinase family.</text>
</comment>
<dbReference type="Pfam" id="PF02782">
    <property type="entry name" value="FGGY_C"/>
    <property type="match status" value="1"/>
</dbReference>
<dbReference type="GO" id="GO:0005975">
    <property type="term" value="P:carbohydrate metabolic process"/>
    <property type="evidence" value="ECO:0007669"/>
    <property type="project" value="InterPro"/>
</dbReference>
<name>A0A1G8FIA4_BACOV</name>
<dbReference type="InterPro" id="IPR018484">
    <property type="entry name" value="FGGY_N"/>
</dbReference>
<dbReference type="GO" id="GO:0016301">
    <property type="term" value="F:kinase activity"/>
    <property type="evidence" value="ECO:0007669"/>
    <property type="project" value="UniProtKB-KW"/>
</dbReference>
<dbReference type="AlphaFoldDB" id="A0A1G8FIA4"/>
<dbReference type="PANTHER" id="PTHR43095">
    <property type="entry name" value="SUGAR KINASE"/>
    <property type="match status" value="1"/>
</dbReference>
<keyword evidence="2" id="KW-0808">Transferase</keyword>
<dbReference type="PANTHER" id="PTHR43095:SF5">
    <property type="entry name" value="XYLULOSE KINASE"/>
    <property type="match status" value="1"/>
</dbReference>
<dbReference type="CDD" id="cd07809">
    <property type="entry name" value="ASKHA_NBD_FGGY_BaXK-like"/>
    <property type="match status" value="1"/>
</dbReference>
<dbReference type="RefSeq" id="WP_074637132.1">
    <property type="nucleotide sequence ID" value="NZ_FNDO01000014.1"/>
</dbReference>
<reference evidence="6 7" key="1">
    <citation type="submission" date="2016-10" db="EMBL/GenBank/DDBJ databases">
        <authorList>
            <person name="de Groot N.N."/>
        </authorList>
    </citation>
    <scope>NUCLEOTIDE SEQUENCE [LARGE SCALE GENOMIC DNA]</scope>
    <source>
        <strain evidence="6 7">NLAE-zl-C57</strain>
    </source>
</reference>
<evidence type="ECO:0000256" key="2">
    <source>
        <dbReference type="ARBA" id="ARBA00022679"/>
    </source>
</evidence>
<dbReference type="Proteomes" id="UP000181870">
    <property type="component" value="Unassembled WGS sequence"/>
</dbReference>
<evidence type="ECO:0000256" key="3">
    <source>
        <dbReference type="ARBA" id="ARBA00022777"/>
    </source>
</evidence>
<dbReference type="EMBL" id="FNDO01000014">
    <property type="protein sequence ID" value="SDH81812.1"/>
    <property type="molecule type" value="Genomic_DNA"/>
</dbReference>